<gene>
    <name evidence="9" type="primary">recJ</name>
    <name evidence="9" type="ORF">QQ008_09830</name>
</gene>
<dbReference type="InterPro" id="IPR038763">
    <property type="entry name" value="DHH_sf"/>
</dbReference>
<sequence>MVHNWIYKVQPEEEEIRKLSTEINVNPILSSLLIQRNLKSFEDARKYFRPSLEMLHDPFLMKDMEKAVERIKTAIKRNEKILVYGDYDVDGTTAVAVFYDFLKSFYEHVDFYIPDRYTEGYGVSRAGIEWAAENGFQLIVSLDCGIKAVDKVALAKSKGIDFIVCDHHRPGEILPNAHAILDPKRADCQYPFKELSGCGVGFKLLQAICIEEDINVNKLYEYLDLLAISIASDIVPIVGENRVLAHFGLIKLNKKPMAGVQALIEIAGLSDNLDISSIVFSIGPRINAAGRIGHAKASVELLISKNEDDTLSYAKKIDDQNSRRRGYDTDITEEAIRMIENGEHGESLKSTVLFKNDWHKGVIGIVASRCMEKYYRPTIILTESNKKATGSARSVLGFDIYEAISECSDLLDQYGGHRYAAGLTLELENVAAFQKKFQEVVARNIKEEQLIPTIEIDQKIGFSQINYRFYNILKQMNPFGPENMRPVFATHNVYAVNRPKIMKEQHLKFMVAEENSENQIEAIGFGFAEYFDLINSGMRFKIAYTIEENNFMSNRYLQLYLKDIKFD</sequence>
<dbReference type="PANTHER" id="PTHR30255">
    <property type="entry name" value="SINGLE-STRANDED-DNA-SPECIFIC EXONUCLEASE RECJ"/>
    <property type="match status" value="1"/>
</dbReference>
<dbReference type="InterPro" id="IPR003156">
    <property type="entry name" value="DHHA1_dom"/>
</dbReference>
<dbReference type="Gene3D" id="3.10.310.30">
    <property type="match status" value="1"/>
</dbReference>
<dbReference type="RefSeq" id="WP_346751691.1">
    <property type="nucleotide sequence ID" value="NZ_JAUJEA010000003.1"/>
</dbReference>
<keyword evidence="4" id="KW-0378">Hydrolase</keyword>
<comment type="similarity">
    <text evidence="1">Belongs to the RecJ family.</text>
</comment>
<evidence type="ECO:0000256" key="3">
    <source>
        <dbReference type="ARBA" id="ARBA00022722"/>
    </source>
</evidence>
<evidence type="ECO:0000256" key="2">
    <source>
        <dbReference type="ARBA" id="ARBA00019841"/>
    </source>
</evidence>
<evidence type="ECO:0000256" key="4">
    <source>
        <dbReference type="ARBA" id="ARBA00022801"/>
    </source>
</evidence>
<keyword evidence="5 9" id="KW-0269">Exonuclease</keyword>
<evidence type="ECO:0000313" key="10">
    <source>
        <dbReference type="Proteomes" id="UP001172082"/>
    </source>
</evidence>
<evidence type="ECO:0000259" key="8">
    <source>
        <dbReference type="Pfam" id="PF17768"/>
    </source>
</evidence>
<name>A0ABT8KPP2_9BACT</name>
<feature type="domain" description="DHHA1" evidence="7">
    <location>
        <begin position="352"/>
        <end position="442"/>
    </location>
</feature>
<dbReference type="InterPro" id="IPR051673">
    <property type="entry name" value="SSDNA_exonuclease_RecJ"/>
</dbReference>
<dbReference type="PANTHER" id="PTHR30255:SF2">
    <property type="entry name" value="SINGLE-STRANDED-DNA-SPECIFIC EXONUCLEASE RECJ"/>
    <property type="match status" value="1"/>
</dbReference>
<dbReference type="SUPFAM" id="SSF64182">
    <property type="entry name" value="DHH phosphoesterases"/>
    <property type="match status" value="1"/>
</dbReference>
<dbReference type="GO" id="GO:0004527">
    <property type="term" value="F:exonuclease activity"/>
    <property type="evidence" value="ECO:0007669"/>
    <property type="project" value="UniProtKB-KW"/>
</dbReference>
<feature type="domain" description="RecJ OB" evidence="8">
    <location>
        <begin position="456"/>
        <end position="563"/>
    </location>
</feature>
<keyword evidence="3" id="KW-0540">Nuclease</keyword>
<dbReference type="NCBIfam" id="TIGR00644">
    <property type="entry name" value="recJ"/>
    <property type="match status" value="1"/>
</dbReference>
<dbReference type="Proteomes" id="UP001172082">
    <property type="component" value="Unassembled WGS sequence"/>
</dbReference>
<proteinExistence type="inferred from homology"/>
<dbReference type="Pfam" id="PF02272">
    <property type="entry name" value="DHHA1"/>
    <property type="match status" value="1"/>
</dbReference>
<evidence type="ECO:0000313" key="9">
    <source>
        <dbReference type="EMBL" id="MDN5201663.1"/>
    </source>
</evidence>
<accession>A0ABT8KPP2</accession>
<evidence type="ECO:0000259" key="6">
    <source>
        <dbReference type="Pfam" id="PF01368"/>
    </source>
</evidence>
<evidence type="ECO:0000259" key="7">
    <source>
        <dbReference type="Pfam" id="PF02272"/>
    </source>
</evidence>
<evidence type="ECO:0000256" key="5">
    <source>
        <dbReference type="ARBA" id="ARBA00022839"/>
    </source>
</evidence>
<dbReference type="InterPro" id="IPR041122">
    <property type="entry name" value="RecJ_OB"/>
</dbReference>
<dbReference type="InterPro" id="IPR001667">
    <property type="entry name" value="DDH_dom"/>
</dbReference>
<dbReference type="InterPro" id="IPR004610">
    <property type="entry name" value="RecJ"/>
</dbReference>
<reference evidence="9" key="1">
    <citation type="submission" date="2023-06" db="EMBL/GenBank/DDBJ databases">
        <title>Genomic of Parafulvivirga corallium.</title>
        <authorList>
            <person name="Wang G."/>
        </authorList>
    </citation>
    <scope>NUCLEOTIDE SEQUENCE</scope>
    <source>
        <strain evidence="9">BMA10</strain>
    </source>
</reference>
<protein>
    <recommendedName>
        <fullName evidence="2">Single-stranded-DNA-specific exonuclease RecJ</fullName>
    </recommendedName>
</protein>
<evidence type="ECO:0000256" key="1">
    <source>
        <dbReference type="ARBA" id="ARBA00005915"/>
    </source>
</evidence>
<comment type="caution">
    <text evidence="9">The sequence shown here is derived from an EMBL/GenBank/DDBJ whole genome shotgun (WGS) entry which is preliminary data.</text>
</comment>
<dbReference type="Pfam" id="PF17768">
    <property type="entry name" value="RecJ_OB"/>
    <property type="match status" value="1"/>
</dbReference>
<dbReference type="EMBL" id="JAUJEA010000003">
    <property type="protein sequence ID" value="MDN5201663.1"/>
    <property type="molecule type" value="Genomic_DNA"/>
</dbReference>
<organism evidence="9 10">
    <name type="scientific">Splendidivirga corallicola</name>
    <dbReference type="NCBI Taxonomy" id="3051826"/>
    <lineage>
        <taxon>Bacteria</taxon>
        <taxon>Pseudomonadati</taxon>
        <taxon>Bacteroidota</taxon>
        <taxon>Cytophagia</taxon>
        <taxon>Cytophagales</taxon>
        <taxon>Splendidivirgaceae</taxon>
        <taxon>Splendidivirga</taxon>
    </lineage>
</organism>
<feature type="domain" description="DDH" evidence="6">
    <location>
        <begin position="80"/>
        <end position="230"/>
    </location>
</feature>
<dbReference type="Gene3D" id="3.90.1640.30">
    <property type="match status" value="1"/>
</dbReference>
<keyword evidence="10" id="KW-1185">Reference proteome</keyword>
<dbReference type="Pfam" id="PF01368">
    <property type="entry name" value="DHH"/>
    <property type="match status" value="1"/>
</dbReference>